<accession>A0A367LHJ7</accession>
<reference evidence="2 3" key="1">
    <citation type="journal article" date="2015" name="BMC Genomics">
        <title>Insights from the genome of Ophiocordyceps polyrhachis-furcata to pathogenicity and host specificity in insect fungi.</title>
        <authorList>
            <person name="Wichadakul D."/>
            <person name="Kobmoo N."/>
            <person name="Ingsriswang S."/>
            <person name="Tangphatsornruang S."/>
            <person name="Chantasingh D."/>
            <person name="Luangsa-ard J.J."/>
            <person name="Eurwilaichitr L."/>
        </authorList>
    </citation>
    <scope>NUCLEOTIDE SEQUENCE [LARGE SCALE GENOMIC DNA]</scope>
    <source>
        <strain evidence="2 3">BCC 54312</strain>
    </source>
</reference>
<comment type="caution">
    <text evidence="2">The sequence shown here is derived from an EMBL/GenBank/DDBJ whole genome shotgun (WGS) entry which is preliminary data.</text>
</comment>
<sequence length="129" mass="13812">MLFYLIATVYVRCSHPGQDEVNPSLGTTGSSQRHNTGRTSAVLAGPPVRFLHSPLPPSGPPLTPPAPGYISDSDPGPQHVRAETASPDPDTRTMIIIMSFSKMTNLNEAMISIKDDSRDGSKYFAVSGE</sequence>
<evidence type="ECO:0000256" key="1">
    <source>
        <dbReference type="SAM" id="MobiDB-lite"/>
    </source>
</evidence>
<dbReference type="Proteomes" id="UP000253664">
    <property type="component" value="Unassembled WGS sequence"/>
</dbReference>
<keyword evidence="3" id="KW-1185">Reference proteome</keyword>
<evidence type="ECO:0000313" key="2">
    <source>
        <dbReference type="EMBL" id="RCI13898.1"/>
    </source>
</evidence>
<proteinExistence type="predicted"/>
<protein>
    <submittedName>
        <fullName evidence="2">Uncharacterized protein</fullName>
    </submittedName>
</protein>
<feature type="compositionally biased region" description="Pro residues" evidence="1">
    <location>
        <begin position="54"/>
        <end position="67"/>
    </location>
</feature>
<feature type="compositionally biased region" description="Polar residues" evidence="1">
    <location>
        <begin position="24"/>
        <end position="39"/>
    </location>
</feature>
<dbReference type="EMBL" id="LKCN02000005">
    <property type="protein sequence ID" value="RCI13898.1"/>
    <property type="molecule type" value="Genomic_DNA"/>
</dbReference>
<dbReference type="AlphaFoldDB" id="A0A367LHJ7"/>
<gene>
    <name evidence="2" type="ORF">L249_8203</name>
</gene>
<feature type="region of interest" description="Disordered" evidence="1">
    <location>
        <begin position="16"/>
        <end position="91"/>
    </location>
</feature>
<name>A0A367LHJ7_9HYPO</name>
<evidence type="ECO:0000313" key="3">
    <source>
        <dbReference type="Proteomes" id="UP000253664"/>
    </source>
</evidence>
<organism evidence="2 3">
    <name type="scientific">Ophiocordyceps polyrhachis-furcata BCC 54312</name>
    <dbReference type="NCBI Taxonomy" id="1330021"/>
    <lineage>
        <taxon>Eukaryota</taxon>
        <taxon>Fungi</taxon>
        <taxon>Dikarya</taxon>
        <taxon>Ascomycota</taxon>
        <taxon>Pezizomycotina</taxon>
        <taxon>Sordariomycetes</taxon>
        <taxon>Hypocreomycetidae</taxon>
        <taxon>Hypocreales</taxon>
        <taxon>Ophiocordycipitaceae</taxon>
        <taxon>Ophiocordyceps</taxon>
    </lineage>
</organism>